<dbReference type="AlphaFoldDB" id="A0A1G6H658"/>
<sequence>MAYFASLSHLGMQMKKFVQNLVPVVVLTTVCVMAHAETTNGKTFAVSAGWAHIMPQGEKQGVQSDSKIAAFNNFNASSGFDLEKTDTAEFKIDYLVNDNVSLGFVFGVPPKFDIKGEGKLLAGNLNLDNFSKVGTIKAYNPVMVGKYHFGSVSNALRPYIGAGIMYAHFSDFQLDGAVSSDVSKKGMAITNVKVKDAVAPVAFIGADYSLTKDFFLTASVSYVYLNTRASLDINSLSTQSTVVHGSTRIEVDPIVTYLGFGYRF</sequence>
<keyword evidence="2" id="KW-1185">Reference proteome</keyword>
<dbReference type="SUPFAM" id="SSF56925">
    <property type="entry name" value="OMPA-like"/>
    <property type="match status" value="1"/>
</dbReference>
<dbReference type="EMBL" id="FMYL01000004">
    <property type="protein sequence ID" value="SDB89633.1"/>
    <property type="molecule type" value="Genomic_DNA"/>
</dbReference>
<dbReference type="Pfam" id="PF03922">
    <property type="entry name" value="OmpW"/>
    <property type="match status" value="1"/>
</dbReference>
<organism evidence="1 2">
    <name type="scientific">Acinetobacter boissieri</name>
    <dbReference type="NCBI Taxonomy" id="1219383"/>
    <lineage>
        <taxon>Bacteria</taxon>
        <taxon>Pseudomonadati</taxon>
        <taxon>Pseudomonadota</taxon>
        <taxon>Gammaproteobacteria</taxon>
        <taxon>Moraxellales</taxon>
        <taxon>Moraxellaceae</taxon>
        <taxon>Acinetobacter</taxon>
    </lineage>
</organism>
<protein>
    <submittedName>
        <fullName evidence="1">Outer membrane protein</fullName>
    </submittedName>
</protein>
<gene>
    <name evidence="1" type="ORF">SAMN05421733_10426</name>
</gene>
<dbReference type="PANTHER" id="PTHR36920">
    <property type="match status" value="1"/>
</dbReference>
<evidence type="ECO:0000313" key="2">
    <source>
        <dbReference type="Proteomes" id="UP000242501"/>
    </source>
</evidence>
<dbReference type="InterPro" id="IPR011250">
    <property type="entry name" value="OMP/PagP_B-barrel"/>
</dbReference>
<dbReference type="Proteomes" id="UP000242501">
    <property type="component" value="Unassembled WGS sequence"/>
</dbReference>
<dbReference type="InterPro" id="IPR005618">
    <property type="entry name" value="OMPW"/>
</dbReference>
<accession>A0A1G6H658</accession>
<dbReference type="GO" id="GO:0055085">
    <property type="term" value="P:transmembrane transport"/>
    <property type="evidence" value="ECO:0007669"/>
    <property type="project" value="TreeGrafter"/>
</dbReference>
<reference evidence="2" key="1">
    <citation type="submission" date="2016-09" db="EMBL/GenBank/DDBJ databases">
        <authorList>
            <person name="Varghese N."/>
            <person name="Submissions S."/>
        </authorList>
    </citation>
    <scope>NUCLEOTIDE SEQUENCE [LARGE SCALE GENOMIC DNA]</scope>
    <source>
        <strain evidence="2">ANC 4422</strain>
    </source>
</reference>
<dbReference type="GO" id="GO:0019867">
    <property type="term" value="C:outer membrane"/>
    <property type="evidence" value="ECO:0007669"/>
    <property type="project" value="InterPro"/>
</dbReference>
<name>A0A1G6H658_9GAMM</name>
<dbReference type="Gene3D" id="2.40.160.20">
    <property type="match status" value="1"/>
</dbReference>
<evidence type="ECO:0000313" key="1">
    <source>
        <dbReference type="EMBL" id="SDB89633.1"/>
    </source>
</evidence>
<proteinExistence type="predicted"/>
<dbReference type="STRING" id="1219383.SAMN05421733_10426"/>
<dbReference type="PANTHER" id="PTHR36920:SF1">
    <property type="entry name" value="OUTER MEMBRANE PROTEIN W"/>
    <property type="match status" value="1"/>
</dbReference>